<reference evidence="1 2" key="1">
    <citation type="submission" date="2016-10" db="EMBL/GenBank/DDBJ databases">
        <title>Genome of airborne Acinetobacter sp. 5-2Ac02 in the hospital environment: Species near to Acinetobacter towneri.</title>
        <authorList>
            <person name="Barbosa B."/>
            <person name="Fernandez-Garcia L."/>
            <person name="Gato E."/>
            <person name="Leao R."/>
            <person name="Albano R."/>
            <person name="Fernandez B."/>
            <person name="Fernandez-Cuenca F."/>
            <person name="Marques E."/>
            <person name="Tomas M."/>
        </authorList>
    </citation>
    <scope>NUCLEOTIDE SEQUENCE [LARGE SCALE GENOMIC DNA]</scope>
    <source>
        <strain evidence="1 2">5-2Ac02</strain>
    </source>
</reference>
<protein>
    <submittedName>
        <fullName evidence="1">DNA glycosylase</fullName>
    </submittedName>
</protein>
<accession>A0A1E8DZU7</accession>
<sequence>MTDSKIETHPLKPFLPTNAQLLMLGSFPPPKSRWKMDFYYPNYQNDMWRIFGLCFFQDKNYFLNVEAKSFHLHKIIDFLNTTGIAISDTAQQVIRLKGNASDKFLQIEKPMDIAALLSNMPLCQSIMTTGDKATDTLMLSMPETAKKPQIGQATHCYFANRDLHLYRMPSSSRAYPLALEKKAEAYFNLFKEIGLL</sequence>
<dbReference type="Proteomes" id="UP000186931">
    <property type="component" value="Unassembled WGS sequence"/>
</dbReference>
<comment type="caution">
    <text evidence="1">The sequence shown here is derived from an EMBL/GenBank/DDBJ whole genome shotgun (WGS) entry which is preliminary data.</text>
</comment>
<dbReference type="CDD" id="cd10032">
    <property type="entry name" value="UDG-F6_HDG"/>
    <property type="match status" value="1"/>
</dbReference>
<name>A0A1E8DZU7_9GAMM</name>
<organism evidence="1 2">
    <name type="scientific">Acinetobacter towneri</name>
    <dbReference type="NCBI Taxonomy" id="202956"/>
    <lineage>
        <taxon>Bacteria</taxon>
        <taxon>Pseudomonadati</taxon>
        <taxon>Pseudomonadota</taxon>
        <taxon>Gammaproteobacteria</taxon>
        <taxon>Moraxellales</taxon>
        <taxon>Moraxellaceae</taxon>
        <taxon>Acinetobacter</taxon>
    </lineage>
</organism>
<dbReference type="SUPFAM" id="SSF52141">
    <property type="entry name" value="Uracil-DNA glycosylase-like"/>
    <property type="match status" value="1"/>
</dbReference>
<dbReference type="eggNOG" id="COG3663">
    <property type="taxonomic scope" value="Bacteria"/>
</dbReference>
<evidence type="ECO:0000313" key="2">
    <source>
        <dbReference type="Proteomes" id="UP000186931"/>
    </source>
</evidence>
<dbReference type="EMBL" id="MKQS01000021">
    <property type="protein sequence ID" value="OFE42942.1"/>
    <property type="molecule type" value="Genomic_DNA"/>
</dbReference>
<gene>
    <name evidence="1" type="ORF">BJN41_11525</name>
</gene>
<dbReference type="InterPro" id="IPR036895">
    <property type="entry name" value="Uracil-DNA_glycosylase-like_sf"/>
</dbReference>
<dbReference type="RefSeq" id="WP_070155169.1">
    <property type="nucleotide sequence ID" value="NZ_MKQS01000021.1"/>
</dbReference>
<dbReference type="STRING" id="202956.BJN41_11525"/>
<evidence type="ECO:0000313" key="1">
    <source>
        <dbReference type="EMBL" id="OFE42942.1"/>
    </source>
</evidence>
<proteinExistence type="predicted"/>
<dbReference type="AlphaFoldDB" id="A0A1E8DZU7"/>
<dbReference type="Gene3D" id="3.40.470.10">
    <property type="entry name" value="Uracil-DNA glycosylase-like domain"/>
    <property type="match status" value="1"/>
</dbReference>